<evidence type="ECO:0000313" key="3">
    <source>
        <dbReference type="EMBL" id="MBC5630997.1"/>
    </source>
</evidence>
<sequence>MGKDERTVYRFSSMAPLIVISDEIIEERKEQILVLKKELINYRVVLKDLALREVPYSIKNELLNIAFFIVQDVEILDKFKSKKSIPMSVVAKEFGKTRRYLEEWRDNIITYVVILSDPKYKHIQDYLRVIEDEERDIDVNALSILKDNNDVKGIVISCRKKNVMIMTSMGDLIKVKTNDITSIGEEVTATPKKLLSDYKFHISMLAAIFIVLIGITIFRYTKVVSTVMVGTTSDIILEVNSFDKIKNIYSRTERGNKMVETIDVIDKGVDYAIYSIIKYANENDMMPQTGIIVAVNGKPIKYGALSKTEDYIYVEQIDFKLNNSGMEQNLY</sequence>
<evidence type="ECO:0000256" key="1">
    <source>
        <dbReference type="SAM" id="Phobius"/>
    </source>
</evidence>
<reference evidence="3 4" key="1">
    <citation type="submission" date="2020-08" db="EMBL/GenBank/DDBJ databases">
        <title>Genome public.</title>
        <authorList>
            <person name="Liu C."/>
            <person name="Sun Q."/>
        </authorList>
    </citation>
    <scope>NUCLEOTIDE SEQUENCE [LARGE SCALE GENOMIC DNA]</scope>
    <source>
        <strain evidence="3 4">NSJ-6</strain>
    </source>
</reference>
<comment type="caution">
    <text evidence="3">The sequence shown here is derived from an EMBL/GenBank/DDBJ whole genome shotgun (WGS) entry which is preliminary data.</text>
</comment>
<accession>A0ABR7DI05</accession>
<proteinExistence type="predicted"/>
<keyword evidence="1" id="KW-1133">Transmembrane helix</keyword>
<dbReference type="RefSeq" id="WP_032117124.1">
    <property type="nucleotide sequence ID" value="NZ_JACOOO010000047.1"/>
</dbReference>
<keyword evidence="1" id="KW-0812">Transmembrane</keyword>
<organism evidence="3 4">
    <name type="scientific">Clostridium hominis</name>
    <dbReference type="NCBI Taxonomy" id="2763036"/>
    <lineage>
        <taxon>Bacteria</taxon>
        <taxon>Bacillati</taxon>
        <taxon>Bacillota</taxon>
        <taxon>Clostridia</taxon>
        <taxon>Eubacteriales</taxon>
        <taxon>Clostridiaceae</taxon>
        <taxon>Clostridium</taxon>
    </lineage>
</organism>
<evidence type="ECO:0000313" key="4">
    <source>
        <dbReference type="Proteomes" id="UP000596929"/>
    </source>
</evidence>
<dbReference type="PROSITE" id="PS51849">
    <property type="entry name" value="RSGI_N"/>
    <property type="match status" value="1"/>
</dbReference>
<keyword evidence="4" id="KW-1185">Reference proteome</keyword>
<dbReference type="Proteomes" id="UP000596929">
    <property type="component" value="Unassembled WGS sequence"/>
</dbReference>
<dbReference type="InterPro" id="IPR024449">
    <property type="entry name" value="Anti-sigma_RsgI_N"/>
</dbReference>
<gene>
    <name evidence="3" type="ORF">H8S20_19410</name>
</gene>
<name>A0ABR7DI05_9CLOT</name>
<protein>
    <submittedName>
        <fullName evidence="3">Anti-sigma factor domain-containing protein</fullName>
    </submittedName>
</protein>
<keyword evidence="1" id="KW-0472">Membrane</keyword>
<dbReference type="EMBL" id="JACOOO010000047">
    <property type="protein sequence ID" value="MBC5630997.1"/>
    <property type="molecule type" value="Genomic_DNA"/>
</dbReference>
<evidence type="ECO:0000259" key="2">
    <source>
        <dbReference type="PROSITE" id="PS51849"/>
    </source>
</evidence>
<feature type="domain" description="RsgI N-terminal anti-sigma" evidence="2">
    <location>
        <begin position="151"/>
        <end position="198"/>
    </location>
</feature>
<dbReference type="Pfam" id="PF12791">
    <property type="entry name" value="RsgI_N"/>
    <property type="match status" value="1"/>
</dbReference>
<feature type="transmembrane region" description="Helical" evidence="1">
    <location>
        <begin position="200"/>
        <end position="218"/>
    </location>
</feature>